<feature type="compositionally biased region" description="Polar residues" evidence="1">
    <location>
        <begin position="7"/>
        <end position="17"/>
    </location>
</feature>
<evidence type="ECO:0000313" key="4">
    <source>
        <dbReference type="Proteomes" id="UP001293254"/>
    </source>
</evidence>
<accession>A0AAE1Y8L8</accession>
<name>A0AAE1Y8L8_9LAMI</name>
<dbReference type="Pfam" id="PF13966">
    <property type="entry name" value="zf-RVT"/>
    <property type="match status" value="1"/>
</dbReference>
<sequence>MVGNNPLAKSSSVSSPTEDSRKDEEGCIGILTCLDDPHVSRLVWKPSRNGKFSVRSVYKLVMELKEQRVASLSRSWHVEDGDSSALWRKLWSTQVPPRLKVMAWRFCFDVVPSFANLLRNPEVIMGCVRCGAASESLLHILAECDYSRVVWALSNIPWHTLANWSEGVAMWIARLSVNVSKEEVEWFLTICWAQWHSRNKLVTEGKSSSPLRVIQEAFMFLNQYREVRAKMRRSVS</sequence>
<gene>
    <name evidence="3" type="ORF">Salat_1702100</name>
</gene>
<evidence type="ECO:0000256" key="1">
    <source>
        <dbReference type="SAM" id="MobiDB-lite"/>
    </source>
</evidence>
<dbReference type="Proteomes" id="UP001293254">
    <property type="component" value="Unassembled WGS sequence"/>
</dbReference>
<comment type="caution">
    <text evidence="3">The sequence shown here is derived from an EMBL/GenBank/DDBJ whole genome shotgun (WGS) entry which is preliminary data.</text>
</comment>
<reference evidence="3" key="2">
    <citation type="journal article" date="2024" name="Plant">
        <title>Genomic evolution and insights into agronomic trait innovations of Sesamum species.</title>
        <authorList>
            <person name="Miao H."/>
            <person name="Wang L."/>
            <person name="Qu L."/>
            <person name="Liu H."/>
            <person name="Sun Y."/>
            <person name="Le M."/>
            <person name="Wang Q."/>
            <person name="Wei S."/>
            <person name="Zheng Y."/>
            <person name="Lin W."/>
            <person name="Duan Y."/>
            <person name="Cao H."/>
            <person name="Xiong S."/>
            <person name="Wang X."/>
            <person name="Wei L."/>
            <person name="Li C."/>
            <person name="Ma Q."/>
            <person name="Ju M."/>
            <person name="Zhao R."/>
            <person name="Li G."/>
            <person name="Mu C."/>
            <person name="Tian Q."/>
            <person name="Mei H."/>
            <person name="Zhang T."/>
            <person name="Gao T."/>
            <person name="Zhang H."/>
        </authorList>
    </citation>
    <scope>NUCLEOTIDE SEQUENCE</scope>
    <source>
        <strain evidence="3">3651</strain>
    </source>
</reference>
<keyword evidence="4" id="KW-1185">Reference proteome</keyword>
<organism evidence="3 4">
    <name type="scientific">Sesamum alatum</name>
    <dbReference type="NCBI Taxonomy" id="300844"/>
    <lineage>
        <taxon>Eukaryota</taxon>
        <taxon>Viridiplantae</taxon>
        <taxon>Streptophyta</taxon>
        <taxon>Embryophyta</taxon>
        <taxon>Tracheophyta</taxon>
        <taxon>Spermatophyta</taxon>
        <taxon>Magnoliopsida</taxon>
        <taxon>eudicotyledons</taxon>
        <taxon>Gunneridae</taxon>
        <taxon>Pentapetalae</taxon>
        <taxon>asterids</taxon>
        <taxon>lamiids</taxon>
        <taxon>Lamiales</taxon>
        <taxon>Pedaliaceae</taxon>
        <taxon>Sesamum</taxon>
    </lineage>
</organism>
<dbReference type="InterPro" id="IPR026960">
    <property type="entry name" value="RVT-Znf"/>
</dbReference>
<dbReference type="EMBL" id="JACGWO010000006">
    <property type="protein sequence ID" value="KAK4425083.1"/>
    <property type="molecule type" value="Genomic_DNA"/>
</dbReference>
<dbReference type="AlphaFoldDB" id="A0AAE1Y8L8"/>
<feature type="region of interest" description="Disordered" evidence="1">
    <location>
        <begin position="1"/>
        <end position="23"/>
    </location>
</feature>
<protein>
    <recommendedName>
        <fullName evidence="2">Reverse transcriptase zinc-binding domain-containing protein</fullName>
    </recommendedName>
</protein>
<reference evidence="3" key="1">
    <citation type="submission" date="2020-06" db="EMBL/GenBank/DDBJ databases">
        <authorList>
            <person name="Li T."/>
            <person name="Hu X."/>
            <person name="Zhang T."/>
            <person name="Song X."/>
            <person name="Zhang H."/>
            <person name="Dai N."/>
            <person name="Sheng W."/>
            <person name="Hou X."/>
            <person name="Wei L."/>
        </authorList>
    </citation>
    <scope>NUCLEOTIDE SEQUENCE</scope>
    <source>
        <strain evidence="3">3651</strain>
        <tissue evidence="3">Leaf</tissue>
    </source>
</reference>
<evidence type="ECO:0000259" key="2">
    <source>
        <dbReference type="Pfam" id="PF13966"/>
    </source>
</evidence>
<feature type="domain" description="Reverse transcriptase zinc-binding" evidence="2">
    <location>
        <begin position="52"/>
        <end position="151"/>
    </location>
</feature>
<proteinExistence type="predicted"/>
<evidence type="ECO:0000313" key="3">
    <source>
        <dbReference type="EMBL" id="KAK4425083.1"/>
    </source>
</evidence>